<dbReference type="Gene3D" id="3.80.10.10">
    <property type="entry name" value="Ribonuclease Inhibitor"/>
    <property type="match status" value="3"/>
</dbReference>
<dbReference type="PANTHER" id="PTHR45661">
    <property type="entry name" value="SURFACE ANTIGEN"/>
    <property type="match status" value="1"/>
</dbReference>
<keyword evidence="1" id="KW-0732">Signal</keyword>
<dbReference type="EMBL" id="JBHUJB010000061">
    <property type="protein sequence ID" value="MFD2160002.1"/>
    <property type="molecule type" value="Genomic_DNA"/>
</dbReference>
<keyword evidence="3" id="KW-1185">Reference proteome</keyword>
<dbReference type="Proteomes" id="UP001597389">
    <property type="component" value="Unassembled WGS sequence"/>
</dbReference>
<feature type="chain" id="PRO_5046126289" evidence="1">
    <location>
        <begin position="22"/>
        <end position="401"/>
    </location>
</feature>
<protein>
    <submittedName>
        <fullName evidence="2">Leucine-rich repeat protein</fullName>
    </submittedName>
</protein>
<evidence type="ECO:0000313" key="2">
    <source>
        <dbReference type="EMBL" id="MFD2160002.1"/>
    </source>
</evidence>
<gene>
    <name evidence="2" type="ORF">ACFSW8_13930</name>
</gene>
<reference evidence="3" key="1">
    <citation type="journal article" date="2019" name="Int. J. Syst. Evol. Microbiol.">
        <title>The Global Catalogue of Microorganisms (GCM) 10K type strain sequencing project: providing services to taxonomists for standard genome sequencing and annotation.</title>
        <authorList>
            <consortium name="The Broad Institute Genomics Platform"/>
            <consortium name="The Broad Institute Genome Sequencing Center for Infectious Disease"/>
            <person name="Wu L."/>
            <person name="Ma J."/>
        </authorList>
    </citation>
    <scope>NUCLEOTIDE SEQUENCE [LARGE SCALE GENOMIC DNA]</scope>
    <source>
        <strain evidence="3">CCUG 57942</strain>
    </source>
</reference>
<dbReference type="PANTHER" id="PTHR45661:SF3">
    <property type="entry name" value="IG-LIKE DOMAIN-CONTAINING PROTEIN"/>
    <property type="match status" value="1"/>
</dbReference>
<dbReference type="SUPFAM" id="SSF52058">
    <property type="entry name" value="L domain-like"/>
    <property type="match status" value="1"/>
</dbReference>
<dbReference type="InterPro" id="IPR032675">
    <property type="entry name" value="LRR_dom_sf"/>
</dbReference>
<proteinExistence type="predicted"/>
<sequence length="401" mass="41820">MTRTALRLSALLSLTLASLQAASVSDLTYTSDGSGITITDCLTSATGAMDIPATIDGLPVVKIASRAFQSCNKITSMTMPNTITSIGSYCFFNCDLMETIQLSTGLSTIATATFRSCDSLDNVVIPEGVLKLGSYAFFGADGMTSVSLPSSLTSIGNDAFDYCQALESIEIPAGVSSLPSRLFENCILLSNITLNEGLQTIKAYAFLNCQSLTSLSLPSTVSNIEAAAFDNASALVSVSIHPNNTTYASNGGSIVSNNLTTLEHVTEGTSGSYTIPFSVTSIASTALDGCDKITTLTLNSAITTFTSSYLSGCNSLTSIQVEIGNTTFSSTGGVLFNLDATELIAYPRGLTGAYTIPEGVTSIANSAFNNCDQLSSIQFASTLIQLAPLRSKAVTALLRRI</sequence>
<organism evidence="2 3">
    <name type="scientific">Rubritalea tangerina</name>
    <dbReference type="NCBI Taxonomy" id="430798"/>
    <lineage>
        <taxon>Bacteria</taxon>
        <taxon>Pseudomonadati</taxon>
        <taxon>Verrucomicrobiota</taxon>
        <taxon>Verrucomicrobiia</taxon>
        <taxon>Verrucomicrobiales</taxon>
        <taxon>Rubritaleaceae</taxon>
        <taxon>Rubritalea</taxon>
    </lineage>
</organism>
<dbReference type="InterPro" id="IPR053139">
    <property type="entry name" value="Surface_bspA-like"/>
</dbReference>
<dbReference type="InterPro" id="IPR026906">
    <property type="entry name" value="LRR_5"/>
</dbReference>
<comment type="caution">
    <text evidence="2">The sequence shown here is derived from an EMBL/GenBank/DDBJ whole genome shotgun (WGS) entry which is preliminary data.</text>
</comment>
<evidence type="ECO:0000256" key="1">
    <source>
        <dbReference type="SAM" id="SignalP"/>
    </source>
</evidence>
<name>A0ABW4ZEI0_9BACT</name>
<feature type="signal peptide" evidence="1">
    <location>
        <begin position="1"/>
        <end position="21"/>
    </location>
</feature>
<accession>A0ABW4ZEI0</accession>
<evidence type="ECO:0000313" key="3">
    <source>
        <dbReference type="Proteomes" id="UP001597389"/>
    </source>
</evidence>
<dbReference type="Pfam" id="PF13306">
    <property type="entry name" value="LRR_5"/>
    <property type="match status" value="3"/>
</dbReference>
<dbReference type="RefSeq" id="WP_377088965.1">
    <property type="nucleotide sequence ID" value="NZ_JBHSJL010000014.1"/>
</dbReference>